<dbReference type="PANTHER" id="PTHR43867">
    <property type="entry name" value="CELLULOSE SYNTHASE CATALYTIC SUBUNIT A [UDP-FORMING]"/>
    <property type="match status" value="1"/>
</dbReference>
<dbReference type="EMBL" id="RCNT01000010">
    <property type="protein sequence ID" value="RMA40871.1"/>
    <property type="molecule type" value="Genomic_DNA"/>
</dbReference>
<evidence type="ECO:0000256" key="5">
    <source>
        <dbReference type="ARBA" id="ARBA00022475"/>
    </source>
</evidence>
<dbReference type="Proteomes" id="UP000281343">
    <property type="component" value="Unassembled WGS sequence"/>
</dbReference>
<evidence type="ECO:0000256" key="6">
    <source>
        <dbReference type="ARBA" id="ARBA00022519"/>
    </source>
</evidence>
<sequence length="631" mass="68922">MTVQRPDDWMPPPAPLSRPIQRLNRPYRDENAPGGWGPSRAWIWRLATFLPAVATTLALVAAFTDWFAMDGLSGFEGALIAIVAVTFFWIALSVSTAVLGIATVILRPSRARPADSAATAAPMDVALLVPIFNEVPADVFGNAAAMLSGLGARPGGHRYTLFILSDTTDEAVAGQEIRAFFTLKASLPDARLHYRRRISNTDGKIGNLADWVEGWGGAYSAMLVLDADSLMSAPAIAALTDTLARDPSAGLIQSFPLLYGARTVFGRIQQFSNRVYGTPLAEGLARWTDREGNYWGHNAIIRSAAFAACAGLPRLRSSRGGTQMILSHDFVEAGLLRRAGWAVRFLPRIEGSYEEAPPTLIDYILRDRRWCQGNLQHLGLLATRGLHPVSRFHLFSGAMAYLLSPAWFVLLVVWALIGNGDEANVIRYFSGLNPQVTWPEITTANNLAILIFMYGMLLAPKLVAACTIRRLGLRLRDLGGLRQFLISLLAEISLSILYAPILMIHQSLAVLRSALGRQAAWRPQRRRGVRYGAGVLIKFHIVETLIGLLLMAGMALGLVTLWLAPIALSLAAAIPLSALSGVDLDARRWSHRQLGTPETLNAPPIIRRALMERRRFAQALQSPPADRIAAE</sequence>
<dbReference type="Gene3D" id="3.90.550.10">
    <property type="entry name" value="Spore Coat Polysaccharide Biosynthesis Protein SpsA, Chain A"/>
    <property type="match status" value="1"/>
</dbReference>
<feature type="region of interest" description="Disordered" evidence="12">
    <location>
        <begin position="1"/>
        <end position="32"/>
    </location>
</feature>
<evidence type="ECO:0000313" key="15">
    <source>
        <dbReference type="EMBL" id="RMA40871.1"/>
    </source>
</evidence>
<evidence type="ECO:0000259" key="14">
    <source>
        <dbReference type="Pfam" id="PF13632"/>
    </source>
</evidence>
<evidence type="ECO:0000256" key="3">
    <source>
        <dbReference type="ARBA" id="ARBA00009337"/>
    </source>
</evidence>
<keyword evidence="5" id="KW-1003">Cell membrane</keyword>
<dbReference type="SUPFAM" id="SSF53448">
    <property type="entry name" value="Nucleotide-diphospho-sugar transferases"/>
    <property type="match status" value="1"/>
</dbReference>
<feature type="transmembrane region" description="Helical" evidence="13">
    <location>
        <begin position="46"/>
        <end position="67"/>
    </location>
</feature>
<dbReference type="Pfam" id="PF13632">
    <property type="entry name" value="Glyco_trans_2_3"/>
    <property type="match status" value="1"/>
</dbReference>
<evidence type="ECO:0000256" key="13">
    <source>
        <dbReference type="SAM" id="Phobius"/>
    </source>
</evidence>
<evidence type="ECO:0000313" key="16">
    <source>
        <dbReference type="Proteomes" id="UP000281343"/>
    </source>
</evidence>
<dbReference type="PANTHER" id="PTHR43867:SF5">
    <property type="entry name" value="GLUCANS BIOSYNTHESIS GLUCOSYLTRANSFERASE H"/>
    <property type="match status" value="1"/>
</dbReference>
<feature type="domain" description="Glycosyltransferase 2-like" evidence="14">
    <location>
        <begin position="223"/>
        <end position="413"/>
    </location>
</feature>
<comment type="caution">
    <text evidence="15">The sequence shown here is derived from an EMBL/GenBank/DDBJ whole genome shotgun (WGS) entry which is preliminary data.</text>
</comment>
<dbReference type="InterPro" id="IPR050321">
    <property type="entry name" value="Glycosyltr_2/OpgH_subfam"/>
</dbReference>
<organism evidence="15 16">
    <name type="scientific">Rhodophyticola porphyridii</name>
    <dbReference type="NCBI Taxonomy" id="1852017"/>
    <lineage>
        <taxon>Bacteria</taxon>
        <taxon>Pseudomonadati</taxon>
        <taxon>Pseudomonadota</taxon>
        <taxon>Alphaproteobacteria</taxon>
        <taxon>Rhodobacterales</taxon>
        <taxon>Roseobacteraceae</taxon>
        <taxon>Rhodophyticola</taxon>
    </lineage>
</organism>
<protein>
    <recommendedName>
        <fullName evidence="4">Glucans biosynthesis glucosyltransferase H</fullName>
    </recommendedName>
</protein>
<dbReference type="InterPro" id="IPR029044">
    <property type="entry name" value="Nucleotide-diphossugar_trans"/>
</dbReference>
<keyword evidence="6" id="KW-0997">Cell inner membrane</keyword>
<dbReference type="AlphaFoldDB" id="A0A3L9XW77"/>
<reference evidence="15 16" key="1">
    <citation type="submission" date="2018-10" db="EMBL/GenBank/DDBJ databases">
        <authorList>
            <person name="Jung H.S."/>
            <person name="Jeon C.O."/>
        </authorList>
    </citation>
    <scope>NUCLEOTIDE SEQUENCE [LARGE SCALE GENOMIC DNA]</scope>
    <source>
        <strain evidence="15 16">MA-7-27</strain>
    </source>
</reference>
<evidence type="ECO:0000256" key="10">
    <source>
        <dbReference type="ARBA" id="ARBA00022989"/>
    </source>
</evidence>
<dbReference type="RefSeq" id="WP_121899281.1">
    <property type="nucleotide sequence ID" value="NZ_RCNT01000010.1"/>
</dbReference>
<keyword evidence="11 13" id="KW-0472">Membrane</keyword>
<feature type="transmembrane region" description="Helical" evidence="13">
    <location>
        <begin position="394"/>
        <end position="417"/>
    </location>
</feature>
<dbReference type="InterPro" id="IPR001173">
    <property type="entry name" value="Glyco_trans_2-like"/>
</dbReference>
<evidence type="ECO:0000256" key="11">
    <source>
        <dbReference type="ARBA" id="ARBA00023136"/>
    </source>
</evidence>
<evidence type="ECO:0000256" key="4">
    <source>
        <dbReference type="ARBA" id="ARBA00020585"/>
    </source>
</evidence>
<feature type="transmembrane region" description="Helical" evidence="13">
    <location>
        <begin position="79"/>
        <end position="106"/>
    </location>
</feature>
<keyword evidence="7" id="KW-0328">Glycosyltransferase</keyword>
<accession>A0A3L9XW77</accession>
<keyword evidence="9 13" id="KW-0812">Transmembrane</keyword>
<evidence type="ECO:0000256" key="7">
    <source>
        <dbReference type="ARBA" id="ARBA00022676"/>
    </source>
</evidence>
<dbReference type="NCBIfam" id="NF003958">
    <property type="entry name" value="PRK05454.2-1"/>
    <property type="match status" value="1"/>
</dbReference>
<gene>
    <name evidence="15" type="primary">mdoH</name>
    <name evidence="15" type="ORF">D9R08_17045</name>
</gene>
<dbReference type="GO" id="GO:0005886">
    <property type="term" value="C:plasma membrane"/>
    <property type="evidence" value="ECO:0007669"/>
    <property type="project" value="UniProtKB-SubCell"/>
</dbReference>
<keyword evidence="16" id="KW-1185">Reference proteome</keyword>
<evidence type="ECO:0000256" key="8">
    <source>
        <dbReference type="ARBA" id="ARBA00022679"/>
    </source>
</evidence>
<evidence type="ECO:0000256" key="9">
    <source>
        <dbReference type="ARBA" id="ARBA00022692"/>
    </source>
</evidence>
<keyword evidence="8 15" id="KW-0808">Transferase</keyword>
<feature type="transmembrane region" description="Helical" evidence="13">
    <location>
        <begin position="535"/>
        <end position="556"/>
    </location>
</feature>
<evidence type="ECO:0000256" key="1">
    <source>
        <dbReference type="ARBA" id="ARBA00004429"/>
    </source>
</evidence>
<name>A0A3L9XW77_9RHOB</name>
<proteinExistence type="inferred from homology"/>
<keyword evidence="10 13" id="KW-1133">Transmembrane helix</keyword>
<feature type="transmembrane region" description="Helical" evidence="13">
    <location>
        <begin position="562"/>
        <end position="582"/>
    </location>
</feature>
<dbReference type="OrthoDB" id="9775281at2"/>
<feature type="transmembrane region" description="Helical" evidence="13">
    <location>
        <begin position="437"/>
        <end position="459"/>
    </location>
</feature>
<dbReference type="GO" id="GO:0016758">
    <property type="term" value="F:hexosyltransferase activity"/>
    <property type="evidence" value="ECO:0007669"/>
    <property type="project" value="TreeGrafter"/>
</dbReference>
<evidence type="ECO:0000256" key="2">
    <source>
        <dbReference type="ARBA" id="ARBA00005001"/>
    </source>
</evidence>
<comment type="subcellular location">
    <subcellularLocation>
        <location evidence="1">Cell inner membrane</location>
        <topology evidence="1">Multi-pass membrane protein</topology>
    </subcellularLocation>
</comment>
<dbReference type="NCBIfam" id="NF003962">
    <property type="entry name" value="PRK05454.2-5"/>
    <property type="match status" value="1"/>
</dbReference>
<comment type="similarity">
    <text evidence="3">Belongs to the glycosyltransferase 2 family. OpgH subfamily.</text>
</comment>
<evidence type="ECO:0000256" key="12">
    <source>
        <dbReference type="SAM" id="MobiDB-lite"/>
    </source>
</evidence>
<comment type="pathway">
    <text evidence="2">Glycan metabolism; osmoregulated periplasmic glucan (OPG) biosynthesis.</text>
</comment>